<protein>
    <recommendedName>
        <fullName evidence="3">ATP-grasp domain-containing protein</fullName>
    </recommendedName>
</protein>
<evidence type="ECO:0000313" key="1">
    <source>
        <dbReference type="EMBL" id="PZF84554.1"/>
    </source>
</evidence>
<evidence type="ECO:0000313" key="2">
    <source>
        <dbReference type="Proteomes" id="UP000248764"/>
    </source>
</evidence>
<dbReference type="InterPro" id="IPR053191">
    <property type="entry name" value="DcsG_Biosynth_Enzyme"/>
</dbReference>
<organism evidence="1 2">
    <name type="scientific">Jiangella anatolica</name>
    <dbReference type="NCBI Taxonomy" id="2670374"/>
    <lineage>
        <taxon>Bacteria</taxon>
        <taxon>Bacillati</taxon>
        <taxon>Actinomycetota</taxon>
        <taxon>Actinomycetes</taxon>
        <taxon>Jiangellales</taxon>
        <taxon>Jiangellaceae</taxon>
        <taxon>Jiangella</taxon>
    </lineage>
</organism>
<keyword evidence="2" id="KW-1185">Reference proteome</keyword>
<evidence type="ECO:0008006" key="3">
    <source>
        <dbReference type="Google" id="ProtNLM"/>
    </source>
</evidence>
<dbReference type="RefSeq" id="WP_111254111.1">
    <property type="nucleotide sequence ID" value="NZ_POTW01000014.1"/>
</dbReference>
<dbReference type="PANTHER" id="PTHR39217:SF1">
    <property type="entry name" value="GLUTATHIONE SYNTHETASE"/>
    <property type="match status" value="1"/>
</dbReference>
<comment type="caution">
    <text evidence="1">The sequence shown here is derived from an EMBL/GenBank/DDBJ whole genome shotgun (WGS) entry which is preliminary data.</text>
</comment>
<reference evidence="1 2" key="1">
    <citation type="submission" date="2018-01" db="EMBL/GenBank/DDBJ databases">
        <title>Draft genome sequence of Jiangella sp. GTF31.</title>
        <authorList>
            <person name="Sahin N."/>
            <person name="Ay H."/>
            <person name="Saygin H."/>
        </authorList>
    </citation>
    <scope>NUCLEOTIDE SEQUENCE [LARGE SCALE GENOMIC DNA]</scope>
    <source>
        <strain evidence="1 2">GTF31</strain>
    </source>
</reference>
<gene>
    <name evidence="1" type="ORF">C1I92_07850</name>
</gene>
<dbReference type="Proteomes" id="UP000248764">
    <property type="component" value="Unassembled WGS sequence"/>
</dbReference>
<dbReference type="EMBL" id="POTW01000014">
    <property type="protein sequence ID" value="PZF84554.1"/>
    <property type="molecule type" value="Genomic_DNA"/>
</dbReference>
<name>A0A2W2BVV6_9ACTN</name>
<sequence>MPRVALVTCAELPDLDVDDRLVVEPLRALGVDVETPVWDDPAVDWASFDLAVLRNPWDYARRREQFLAWAHAVPRLLNPAKVVEWNTDKVYLRELAAAGLPVVPTTWLTPGEPPAGLPRSGEYVVKPSISAGSADTGRYDLADAGQRALAVAQVEKLLGRGSTVMLQPYLTAVDTAGETAMLHLGGAFSHAIRKGALLDGPDLRDGKPLWSEQIEPREPSDAERELARRTLDAIPGSDTLLYARVDTIPGPDGAPVILEVELTEPSLFLATSPGAPERLARAITARL</sequence>
<proteinExistence type="predicted"/>
<accession>A0A2W2BVV6</accession>
<dbReference type="PANTHER" id="PTHR39217">
    <property type="match status" value="1"/>
</dbReference>
<dbReference type="SUPFAM" id="SSF56059">
    <property type="entry name" value="Glutathione synthetase ATP-binding domain-like"/>
    <property type="match status" value="1"/>
</dbReference>
<dbReference type="AlphaFoldDB" id="A0A2W2BVV6"/>